<dbReference type="NCBIfam" id="TIGR02349">
    <property type="entry name" value="DnaJ_bact"/>
    <property type="match status" value="1"/>
</dbReference>
<dbReference type="AlphaFoldDB" id="A0A381QEG0"/>
<dbReference type="Gene3D" id="2.10.230.10">
    <property type="entry name" value="Heat shock protein DnaJ, cysteine-rich domain"/>
    <property type="match status" value="1"/>
</dbReference>
<dbReference type="PROSITE" id="PS00636">
    <property type="entry name" value="DNAJ_1"/>
    <property type="match status" value="1"/>
</dbReference>
<feature type="domain" description="J" evidence="6">
    <location>
        <begin position="3"/>
        <end position="68"/>
    </location>
</feature>
<evidence type="ECO:0000259" key="7">
    <source>
        <dbReference type="PROSITE" id="PS51188"/>
    </source>
</evidence>
<dbReference type="GO" id="GO:0005524">
    <property type="term" value="F:ATP binding"/>
    <property type="evidence" value="ECO:0007669"/>
    <property type="project" value="InterPro"/>
</dbReference>
<dbReference type="InterPro" id="IPR036410">
    <property type="entry name" value="HSP_DnaJ_Cys-rich_dom_sf"/>
</dbReference>
<dbReference type="PRINTS" id="PR00625">
    <property type="entry name" value="JDOMAIN"/>
</dbReference>
<dbReference type="GO" id="GO:0031072">
    <property type="term" value="F:heat shock protein binding"/>
    <property type="evidence" value="ECO:0007669"/>
    <property type="project" value="InterPro"/>
</dbReference>
<evidence type="ECO:0008006" key="9">
    <source>
        <dbReference type="Google" id="ProtNLM"/>
    </source>
</evidence>
<dbReference type="CDD" id="cd10747">
    <property type="entry name" value="DnaJ_C"/>
    <property type="match status" value="1"/>
</dbReference>
<evidence type="ECO:0000313" key="8">
    <source>
        <dbReference type="EMBL" id="SUZ76457.1"/>
    </source>
</evidence>
<dbReference type="GO" id="GO:0009408">
    <property type="term" value="P:response to heat"/>
    <property type="evidence" value="ECO:0007669"/>
    <property type="project" value="InterPro"/>
</dbReference>
<dbReference type="InterPro" id="IPR002939">
    <property type="entry name" value="DnaJ_C"/>
</dbReference>
<dbReference type="CDD" id="cd10719">
    <property type="entry name" value="DnaJ_zf"/>
    <property type="match status" value="1"/>
</dbReference>
<feature type="domain" description="CR-type" evidence="7">
    <location>
        <begin position="141"/>
        <end position="223"/>
    </location>
</feature>
<dbReference type="InterPro" id="IPR036869">
    <property type="entry name" value="J_dom_sf"/>
</dbReference>
<reference evidence="8" key="1">
    <citation type="submission" date="2018-05" db="EMBL/GenBank/DDBJ databases">
        <authorList>
            <person name="Lanie J.A."/>
            <person name="Ng W.-L."/>
            <person name="Kazmierczak K.M."/>
            <person name="Andrzejewski T.M."/>
            <person name="Davidsen T.M."/>
            <person name="Wayne K.J."/>
            <person name="Tettelin H."/>
            <person name="Glass J.I."/>
            <person name="Rusch D."/>
            <person name="Podicherti R."/>
            <person name="Tsui H.-C.T."/>
            <person name="Winkler M.E."/>
        </authorList>
    </citation>
    <scope>NUCLEOTIDE SEQUENCE</scope>
</reference>
<dbReference type="PANTHER" id="PTHR43096:SF10">
    <property type="entry name" value="CHAPERONE PROTEIN DNAJ A6, CHLOROPLASTIC"/>
    <property type="match status" value="1"/>
</dbReference>
<evidence type="ECO:0000256" key="3">
    <source>
        <dbReference type="ARBA" id="ARBA00022771"/>
    </source>
</evidence>
<dbReference type="SUPFAM" id="SSF46565">
    <property type="entry name" value="Chaperone J-domain"/>
    <property type="match status" value="1"/>
</dbReference>
<gene>
    <name evidence="8" type="ORF">METZ01_LOCUS29311</name>
</gene>
<dbReference type="PROSITE" id="PS50076">
    <property type="entry name" value="DNAJ_2"/>
    <property type="match status" value="1"/>
</dbReference>
<sequence length="388" mass="42201">MADYYELLGLSHDADLEEIKKRYRKLAFKYHPDRNEGSKEAEELFKQVTEAYEVLRDPEKRSMYDRYGEQGLRGSADSGGRGGFDPADPRAIFEQMFGAGGFAGFEDLFGAGGARTQRTASRKGKTIRMQVSLTLPEVAHGVKKTLRVSILGECEPCGGSGAKSGTQPVVCPGCGGAGEKRHVQRSVFGQFVSVQPCQNCHGEGRIIQELCSACRGEGRTRGDEEIEIEVPAGVTAENFLTLRGRGNVGPRGGPRGDIAVLLEIEDDPRFSRDGSDIFHELPITFSQAALGDEVQVPTIEGAAQVTIPAGIQSGDHLNLKELGLPDLNGHVRGDQIIRVVVWTPTDLNAQQEEALGNLRGVEALAPEQIRRRTHRGFWSRVKEAFTGG</sequence>
<dbReference type="InterPro" id="IPR008971">
    <property type="entry name" value="HSP40/DnaJ_pept-bd"/>
</dbReference>
<dbReference type="InterPro" id="IPR018253">
    <property type="entry name" value="DnaJ_domain_CS"/>
</dbReference>
<evidence type="ECO:0000256" key="2">
    <source>
        <dbReference type="ARBA" id="ARBA00022737"/>
    </source>
</evidence>
<dbReference type="FunFam" id="2.60.260.20:FF:000005">
    <property type="entry name" value="Chaperone protein dnaJ 1, mitochondrial"/>
    <property type="match status" value="1"/>
</dbReference>
<dbReference type="GO" id="GO:0005737">
    <property type="term" value="C:cytoplasm"/>
    <property type="evidence" value="ECO:0007669"/>
    <property type="project" value="TreeGrafter"/>
</dbReference>
<dbReference type="HAMAP" id="MF_01152">
    <property type="entry name" value="DnaJ"/>
    <property type="match status" value="1"/>
</dbReference>
<dbReference type="GO" id="GO:0051082">
    <property type="term" value="F:unfolded protein binding"/>
    <property type="evidence" value="ECO:0007669"/>
    <property type="project" value="InterPro"/>
</dbReference>
<dbReference type="InterPro" id="IPR001623">
    <property type="entry name" value="DnaJ_domain"/>
</dbReference>
<dbReference type="SUPFAM" id="SSF57938">
    <property type="entry name" value="DnaJ/Hsp40 cysteine-rich domain"/>
    <property type="match status" value="1"/>
</dbReference>
<keyword evidence="4" id="KW-0862">Zinc</keyword>
<dbReference type="SUPFAM" id="SSF49493">
    <property type="entry name" value="HSP40/DnaJ peptide-binding domain"/>
    <property type="match status" value="2"/>
</dbReference>
<dbReference type="FunFam" id="2.10.230.10:FF:000002">
    <property type="entry name" value="Molecular chaperone DnaJ"/>
    <property type="match status" value="1"/>
</dbReference>
<organism evidence="8">
    <name type="scientific">marine metagenome</name>
    <dbReference type="NCBI Taxonomy" id="408172"/>
    <lineage>
        <taxon>unclassified sequences</taxon>
        <taxon>metagenomes</taxon>
        <taxon>ecological metagenomes</taxon>
    </lineage>
</organism>
<dbReference type="PROSITE" id="PS51188">
    <property type="entry name" value="ZF_CR"/>
    <property type="match status" value="1"/>
</dbReference>
<dbReference type="Pfam" id="PF01556">
    <property type="entry name" value="DnaJ_C"/>
    <property type="match status" value="1"/>
</dbReference>
<dbReference type="Pfam" id="PF00684">
    <property type="entry name" value="DnaJ_CXXCXGXG"/>
    <property type="match status" value="1"/>
</dbReference>
<dbReference type="InterPro" id="IPR001305">
    <property type="entry name" value="HSP_DnaJ_Cys-rich_dom"/>
</dbReference>
<dbReference type="Gene3D" id="2.60.260.20">
    <property type="entry name" value="Urease metallochaperone UreE, N-terminal domain"/>
    <property type="match status" value="2"/>
</dbReference>
<keyword evidence="5" id="KW-0143">Chaperone</keyword>
<dbReference type="SMART" id="SM00271">
    <property type="entry name" value="DnaJ"/>
    <property type="match status" value="1"/>
</dbReference>
<protein>
    <recommendedName>
        <fullName evidence="9">J domain-containing protein</fullName>
    </recommendedName>
</protein>
<dbReference type="GO" id="GO:0042026">
    <property type="term" value="P:protein refolding"/>
    <property type="evidence" value="ECO:0007669"/>
    <property type="project" value="TreeGrafter"/>
</dbReference>
<dbReference type="NCBIfam" id="NF008035">
    <property type="entry name" value="PRK10767.1"/>
    <property type="match status" value="1"/>
</dbReference>
<keyword evidence="2" id="KW-0677">Repeat</keyword>
<dbReference type="PANTHER" id="PTHR43096">
    <property type="entry name" value="DNAJ HOMOLOG 1, MITOCHONDRIAL-RELATED"/>
    <property type="match status" value="1"/>
</dbReference>
<evidence type="ECO:0000256" key="4">
    <source>
        <dbReference type="ARBA" id="ARBA00022833"/>
    </source>
</evidence>
<dbReference type="CDD" id="cd06257">
    <property type="entry name" value="DnaJ"/>
    <property type="match status" value="1"/>
</dbReference>
<dbReference type="EMBL" id="UINC01001279">
    <property type="protein sequence ID" value="SUZ76457.1"/>
    <property type="molecule type" value="Genomic_DNA"/>
</dbReference>
<proteinExistence type="inferred from homology"/>
<keyword evidence="1" id="KW-0479">Metal-binding</keyword>
<evidence type="ECO:0000256" key="5">
    <source>
        <dbReference type="ARBA" id="ARBA00023186"/>
    </source>
</evidence>
<keyword evidence="3" id="KW-0863">Zinc-finger</keyword>
<accession>A0A381QEG0</accession>
<evidence type="ECO:0000256" key="1">
    <source>
        <dbReference type="ARBA" id="ARBA00022723"/>
    </source>
</evidence>
<dbReference type="GO" id="GO:0008270">
    <property type="term" value="F:zinc ion binding"/>
    <property type="evidence" value="ECO:0007669"/>
    <property type="project" value="UniProtKB-KW"/>
</dbReference>
<dbReference type="InterPro" id="IPR012724">
    <property type="entry name" value="DnaJ"/>
</dbReference>
<name>A0A381QEG0_9ZZZZ</name>
<evidence type="ECO:0000259" key="6">
    <source>
        <dbReference type="PROSITE" id="PS50076"/>
    </source>
</evidence>
<dbReference type="Gene3D" id="1.10.287.110">
    <property type="entry name" value="DnaJ domain"/>
    <property type="match status" value="1"/>
</dbReference>
<dbReference type="Pfam" id="PF00226">
    <property type="entry name" value="DnaJ"/>
    <property type="match status" value="1"/>
</dbReference>